<proteinExistence type="predicted"/>
<keyword evidence="1" id="KW-0472">Membrane</keyword>
<sequence>MEYKNNESELSLKRNAYTTLLINFSIKTLAWLIVFLLIFLCVCIYVEYYNGFRGNSLFGIFNINYLLFSLKHNLNKLSIKDEITVEIVGMGIMEMKRLKSIMLNKKMNADIFTNIQDLYNNNINNRINFEVRDTYFEFNDNIDNGILTGERVFEDKDVTPNINNHEYFIYVSFNNCVNEKFKNTLNIYNGRYSFFCLSNETSSSEFLILLNDAIEIWFTKFVQGEISKLFEYNSIDLYINNLVDTKISQVKNITLQGGNYYLKVNDKNDKNEILFINFLIQLGEVFNINIKTQNKYLNLNENEVSAFVEDDYAKLFKLFNGFGLNQQGYGNNYDNKFNLNLVNYYYTENHYSKKINDRKYCTDIKTDSGFLLTCLDINDNKYSDKALIHWIKYIRRLLLHESDQTNETNFEFKSRLGDKYTINTQIKQINKTLLLTEWQISLFKLIRSKYAVKSTVSNINQFLSSLRFYNVYKLPQYIILTISYLNKRLSEINREKGIKSANLYQALSQDSYNLLFNSDIFNYKTYNYDLITAVYSPVIAPLIFIVFITMFRIIRFSKK</sequence>
<dbReference type="Proteomes" id="UP001311799">
    <property type="component" value="Unassembled WGS sequence"/>
</dbReference>
<reference evidence="2 3" key="1">
    <citation type="submission" date="2023-10" db="EMBL/GenBank/DDBJ databases">
        <title>Comparative genomics analysis reveals potential genetic determinants of host preference in Cryptosporidium xiaoi.</title>
        <authorList>
            <person name="Xiao L."/>
            <person name="Li J."/>
        </authorList>
    </citation>
    <scope>NUCLEOTIDE SEQUENCE [LARGE SCALE GENOMIC DNA]</scope>
    <source>
        <strain evidence="2 3">52996</strain>
    </source>
</reference>
<evidence type="ECO:0000313" key="2">
    <source>
        <dbReference type="EMBL" id="KAK6590345.1"/>
    </source>
</evidence>
<keyword evidence="3" id="KW-1185">Reference proteome</keyword>
<evidence type="ECO:0000256" key="1">
    <source>
        <dbReference type="SAM" id="Phobius"/>
    </source>
</evidence>
<name>A0AAV9Y383_9CRYT</name>
<evidence type="ECO:0000313" key="3">
    <source>
        <dbReference type="Proteomes" id="UP001311799"/>
    </source>
</evidence>
<dbReference type="EMBL" id="JAWDEY010000007">
    <property type="protein sequence ID" value="KAK6590345.1"/>
    <property type="molecule type" value="Genomic_DNA"/>
</dbReference>
<accession>A0AAV9Y383</accession>
<gene>
    <name evidence="2" type="ORF">RS030_162463</name>
</gene>
<organism evidence="2 3">
    <name type="scientific">Cryptosporidium xiaoi</name>
    <dbReference type="NCBI Taxonomy" id="659607"/>
    <lineage>
        <taxon>Eukaryota</taxon>
        <taxon>Sar</taxon>
        <taxon>Alveolata</taxon>
        <taxon>Apicomplexa</taxon>
        <taxon>Conoidasida</taxon>
        <taxon>Coccidia</taxon>
        <taxon>Eucoccidiorida</taxon>
        <taxon>Eimeriorina</taxon>
        <taxon>Cryptosporidiidae</taxon>
        <taxon>Cryptosporidium</taxon>
    </lineage>
</organism>
<keyword evidence="1" id="KW-1133">Transmembrane helix</keyword>
<protein>
    <submittedName>
        <fullName evidence="2">Uncharacterized protein</fullName>
    </submittedName>
</protein>
<comment type="caution">
    <text evidence="2">The sequence shown here is derived from an EMBL/GenBank/DDBJ whole genome shotgun (WGS) entry which is preliminary data.</text>
</comment>
<feature type="transmembrane region" description="Helical" evidence="1">
    <location>
        <begin position="534"/>
        <end position="554"/>
    </location>
</feature>
<keyword evidence="1" id="KW-0812">Transmembrane</keyword>
<dbReference type="AlphaFoldDB" id="A0AAV9Y383"/>
<feature type="transmembrane region" description="Helical" evidence="1">
    <location>
        <begin position="20"/>
        <end position="45"/>
    </location>
</feature>